<evidence type="ECO:0000256" key="2">
    <source>
        <dbReference type="ARBA" id="ARBA00029447"/>
    </source>
</evidence>
<feature type="domain" description="HAMP" evidence="6">
    <location>
        <begin position="77"/>
        <end position="130"/>
    </location>
</feature>
<dbReference type="Pfam" id="PF00015">
    <property type="entry name" value="MCPsignal"/>
    <property type="match status" value="1"/>
</dbReference>
<reference evidence="7" key="2">
    <citation type="submission" date="2020-09" db="EMBL/GenBank/DDBJ databases">
        <authorList>
            <person name="Sun Q."/>
            <person name="Zhou Y."/>
        </authorList>
    </citation>
    <scope>NUCLEOTIDE SEQUENCE</scope>
    <source>
        <strain evidence="7">CGMCC 1.12426</strain>
    </source>
</reference>
<dbReference type="AlphaFoldDB" id="A0A916WVY5"/>
<dbReference type="PANTHER" id="PTHR32089">
    <property type="entry name" value="METHYL-ACCEPTING CHEMOTAXIS PROTEIN MCPB"/>
    <property type="match status" value="1"/>
</dbReference>
<evidence type="ECO:0000259" key="6">
    <source>
        <dbReference type="PROSITE" id="PS50885"/>
    </source>
</evidence>
<keyword evidence="1 3" id="KW-0807">Transducer</keyword>
<dbReference type="CDD" id="cd06225">
    <property type="entry name" value="HAMP"/>
    <property type="match status" value="1"/>
</dbReference>
<feature type="domain" description="Methyl-accepting transducer" evidence="5">
    <location>
        <begin position="165"/>
        <end position="408"/>
    </location>
</feature>
<dbReference type="Proteomes" id="UP000605148">
    <property type="component" value="Unassembled WGS sequence"/>
</dbReference>
<keyword evidence="8" id="KW-1185">Reference proteome</keyword>
<protein>
    <recommendedName>
        <fullName evidence="9">Methyl-accepting chemotaxis protein</fullName>
    </recommendedName>
</protein>
<name>A0A916WVY5_9HYPH</name>
<evidence type="ECO:0000256" key="3">
    <source>
        <dbReference type="PROSITE-ProRule" id="PRU00284"/>
    </source>
</evidence>
<proteinExistence type="inferred from homology"/>
<keyword evidence="4" id="KW-0472">Membrane</keyword>
<sequence>MVVAASVIMTGGTAYAFYSFREALIHHLGTSTLAQGFIGSDIANNIDQLILGEIISIVVVVMPVGILFLAMAVYLAIGIARPLGRLQKALEKLSMGDLDIEIDGIERSDEVGAIARSVTQFRKKLKEKAAEDVAERAAQQERIDEERKALMADIADDFERSVINAATQLIESGKVVSAHSERLQKVVDSSADAVEKVQNACTVAAGSVQSVSTSAGELSGSITTITHDVEQAADIAETAVAEARKTDEIVGRLSETGRAIGEIVELISQIASQTNLLALNATIEAARAGEAGKGFAVVANEVKALAEQTTKATEDISAQVASVQGVAEQSETAIRRIASTIDRISELSGAIKRAVEVQAEATHQIDGSAHAAQESSQLMAANMGTLSDAMVESRAAADGMHEASGQLSILSNDLKAQVGQFLQSVRAA</sequence>
<dbReference type="InterPro" id="IPR004089">
    <property type="entry name" value="MCPsignal_dom"/>
</dbReference>
<gene>
    <name evidence="7" type="ORF">GCM10011316_03670</name>
</gene>
<dbReference type="SMART" id="SM00304">
    <property type="entry name" value="HAMP"/>
    <property type="match status" value="1"/>
</dbReference>
<dbReference type="SMART" id="SM00283">
    <property type="entry name" value="MA"/>
    <property type="match status" value="1"/>
</dbReference>
<evidence type="ECO:0000256" key="4">
    <source>
        <dbReference type="SAM" id="Phobius"/>
    </source>
</evidence>
<comment type="similarity">
    <text evidence="2">Belongs to the methyl-accepting chemotaxis (MCP) protein family.</text>
</comment>
<reference evidence="7" key="1">
    <citation type="journal article" date="2014" name="Int. J. Syst. Evol. Microbiol.">
        <title>Complete genome sequence of Corynebacterium casei LMG S-19264T (=DSM 44701T), isolated from a smear-ripened cheese.</title>
        <authorList>
            <consortium name="US DOE Joint Genome Institute (JGI-PGF)"/>
            <person name="Walter F."/>
            <person name="Albersmeier A."/>
            <person name="Kalinowski J."/>
            <person name="Ruckert C."/>
        </authorList>
    </citation>
    <scope>NUCLEOTIDE SEQUENCE</scope>
    <source>
        <strain evidence="7">CGMCC 1.12426</strain>
    </source>
</reference>
<dbReference type="EMBL" id="BMFA01000001">
    <property type="protein sequence ID" value="GGB34844.1"/>
    <property type="molecule type" value="Genomic_DNA"/>
</dbReference>
<organism evidence="7 8">
    <name type="scientific">Roseibium aquae</name>
    <dbReference type="NCBI Taxonomy" id="1323746"/>
    <lineage>
        <taxon>Bacteria</taxon>
        <taxon>Pseudomonadati</taxon>
        <taxon>Pseudomonadota</taxon>
        <taxon>Alphaproteobacteria</taxon>
        <taxon>Hyphomicrobiales</taxon>
        <taxon>Stappiaceae</taxon>
        <taxon>Roseibium</taxon>
    </lineage>
</organism>
<evidence type="ECO:0000313" key="7">
    <source>
        <dbReference type="EMBL" id="GGB34844.1"/>
    </source>
</evidence>
<dbReference type="PANTHER" id="PTHR32089:SF112">
    <property type="entry name" value="LYSOZYME-LIKE PROTEIN-RELATED"/>
    <property type="match status" value="1"/>
</dbReference>
<evidence type="ECO:0000256" key="1">
    <source>
        <dbReference type="ARBA" id="ARBA00023224"/>
    </source>
</evidence>
<feature type="transmembrane region" description="Helical" evidence="4">
    <location>
        <begin position="54"/>
        <end position="77"/>
    </location>
</feature>
<dbReference type="PROSITE" id="PS50111">
    <property type="entry name" value="CHEMOTAXIS_TRANSDUC_2"/>
    <property type="match status" value="1"/>
</dbReference>
<keyword evidence="4" id="KW-0812">Transmembrane</keyword>
<accession>A0A916WVY5</accession>
<comment type="caution">
    <text evidence="7">The sequence shown here is derived from an EMBL/GenBank/DDBJ whole genome shotgun (WGS) entry which is preliminary data.</text>
</comment>
<dbReference type="Gene3D" id="1.10.287.950">
    <property type="entry name" value="Methyl-accepting chemotaxis protein"/>
    <property type="match status" value="1"/>
</dbReference>
<dbReference type="Gene3D" id="1.10.8.500">
    <property type="entry name" value="HAMP domain in histidine kinase"/>
    <property type="match status" value="1"/>
</dbReference>
<dbReference type="InterPro" id="IPR003660">
    <property type="entry name" value="HAMP_dom"/>
</dbReference>
<evidence type="ECO:0008006" key="9">
    <source>
        <dbReference type="Google" id="ProtNLM"/>
    </source>
</evidence>
<keyword evidence="4" id="KW-1133">Transmembrane helix</keyword>
<dbReference type="GO" id="GO:0016020">
    <property type="term" value="C:membrane"/>
    <property type="evidence" value="ECO:0007669"/>
    <property type="project" value="InterPro"/>
</dbReference>
<evidence type="ECO:0000259" key="5">
    <source>
        <dbReference type="PROSITE" id="PS50111"/>
    </source>
</evidence>
<evidence type="ECO:0000313" key="8">
    <source>
        <dbReference type="Proteomes" id="UP000605148"/>
    </source>
</evidence>
<dbReference type="SUPFAM" id="SSF58104">
    <property type="entry name" value="Methyl-accepting chemotaxis protein (MCP) signaling domain"/>
    <property type="match status" value="1"/>
</dbReference>
<dbReference type="GO" id="GO:0007165">
    <property type="term" value="P:signal transduction"/>
    <property type="evidence" value="ECO:0007669"/>
    <property type="project" value="UniProtKB-KW"/>
</dbReference>
<dbReference type="PROSITE" id="PS50885">
    <property type="entry name" value="HAMP"/>
    <property type="match status" value="1"/>
</dbReference>
<dbReference type="Pfam" id="PF00672">
    <property type="entry name" value="HAMP"/>
    <property type="match status" value="1"/>
</dbReference>